<dbReference type="AlphaFoldDB" id="A0A8H7QNQ0"/>
<feature type="domain" description="GSKIP" evidence="1">
    <location>
        <begin position="37"/>
        <end position="116"/>
    </location>
</feature>
<organism evidence="2 3">
    <name type="scientific">Mucor saturninus</name>
    <dbReference type="NCBI Taxonomy" id="64648"/>
    <lineage>
        <taxon>Eukaryota</taxon>
        <taxon>Fungi</taxon>
        <taxon>Fungi incertae sedis</taxon>
        <taxon>Mucoromycota</taxon>
        <taxon>Mucoromycotina</taxon>
        <taxon>Mucoromycetes</taxon>
        <taxon>Mucorales</taxon>
        <taxon>Mucorineae</taxon>
        <taxon>Mucoraceae</taxon>
        <taxon>Mucor</taxon>
    </lineage>
</organism>
<name>A0A8H7QNQ0_9FUNG</name>
<dbReference type="EMBL" id="JAEPRD010000184">
    <property type="protein sequence ID" value="KAG2194908.1"/>
    <property type="molecule type" value="Genomic_DNA"/>
</dbReference>
<keyword evidence="3" id="KW-1185">Reference proteome</keyword>
<accession>A0A8H7QNQ0</accession>
<sequence length="147" mass="16578">MRHSLLSDELDDITHAYDYGIVPGSATVFVRDEINNIGRLDLTLLEGVMIVVEVSIEGYKVASCSPLSNTKDAMLAAQVVQRNLELLFETMDNLLMAVSPLFRERFQQALYEKLESVHHIQQDPSSQSDLSHALSQEALDDLHNWIH</sequence>
<dbReference type="InterPro" id="IPR023231">
    <property type="entry name" value="GSKIP_dom_sf"/>
</dbReference>
<protein>
    <recommendedName>
        <fullName evidence="1">GSKIP domain-containing protein</fullName>
    </recommendedName>
</protein>
<evidence type="ECO:0000259" key="1">
    <source>
        <dbReference type="Pfam" id="PF05303"/>
    </source>
</evidence>
<evidence type="ECO:0000313" key="3">
    <source>
        <dbReference type="Proteomes" id="UP000603453"/>
    </source>
</evidence>
<dbReference type="SUPFAM" id="SSF103107">
    <property type="entry name" value="Hypothetical protein c14orf129, hspc210"/>
    <property type="match status" value="1"/>
</dbReference>
<proteinExistence type="predicted"/>
<dbReference type="Pfam" id="PF05303">
    <property type="entry name" value="GSKIP_dom"/>
    <property type="match status" value="1"/>
</dbReference>
<dbReference type="OrthoDB" id="5804279at2759"/>
<evidence type="ECO:0000313" key="2">
    <source>
        <dbReference type="EMBL" id="KAG2194908.1"/>
    </source>
</evidence>
<gene>
    <name evidence="2" type="ORF">INT47_010650</name>
</gene>
<dbReference type="Proteomes" id="UP000603453">
    <property type="component" value="Unassembled WGS sequence"/>
</dbReference>
<dbReference type="Gene3D" id="3.30.2280.10">
    <property type="entry name" value="Hypothetical protein (hspc210)"/>
    <property type="match status" value="1"/>
</dbReference>
<comment type="caution">
    <text evidence="2">The sequence shown here is derived from an EMBL/GenBank/DDBJ whole genome shotgun (WGS) entry which is preliminary data.</text>
</comment>
<reference evidence="2" key="1">
    <citation type="submission" date="2020-12" db="EMBL/GenBank/DDBJ databases">
        <title>Metabolic potential, ecology and presence of endohyphal bacteria is reflected in genomic diversity of Mucoromycotina.</title>
        <authorList>
            <person name="Muszewska A."/>
            <person name="Okrasinska A."/>
            <person name="Steczkiewicz K."/>
            <person name="Drgas O."/>
            <person name="Orlowska M."/>
            <person name="Perlinska-Lenart U."/>
            <person name="Aleksandrzak-Piekarczyk T."/>
            <person name="Szatraj K."/>
            <person name="Zielenkiewicz U."/>
            <person name="Pilsyk S."/>
            <person name="Malc E."/>
            <person name="Mieczkowski P."/>
            <person name="Kruszewska J.S."/>
            <person name="Biernat P."/>
            <person name="Pawlowska J."/>
        </authorList>
    </citation>
    <scope>NUCLEOTIDE SEQUENCE</scope>
    <source>
        <strain evidence="2">WA0000017839</strain>
    </source>
</reference>
<dbReference type="InterPro" id="IPR007967">
    <property type="entry name" value="GSKIP_dom"/>
</dbReference>